<reference evidence="2 3" key="1">
    <citation type="journal article" date="2021" name="BMC Genomics">
        <title>Datura genome reveals duplications of psychoactive alkaloid biosynthetic genes and high mutation rate following tissue culture.</title>
        <authorList>
            <person name="Rajewski A."/>
            <person name="Carter-House D."/>
            <person name="Stajich J."/>
            <person name="Litt A."/>
        </authorList>
    </citation>
    <scope>NUCLEOTIDE SEQUENCE [LARGE SCALE GENOMIC DNA]</scope>
    <source>
        <strain evidence="2">AR-01</strain>
    </source>
</reference>
<name>A0ABS8VJ01_DATST</name>
<gene>
    <name evidence="2" type="ORF">HAX54_037892</name>
</gene>
<sequence length="68" mass="7608">MPYLEVDMREWRERALVADLGLSALDAAMASPSTVRGPIDDLFEGLGEEEEPYVASFDNEEADDEDEE</sequence>
<evidence type="ECO:0000313" key="2">
    <source>
        <dbReference type="EMBL" id="MCE0480783.1"/>
    </source>
</evidence>
<dbReference type="EMBL" id="JACEIK010005126">
    <property type="protein sequence ID" value="MCE0480783.1"/>
    <property type="molecule type" value="Genomic_DNA"/>
</dbReference>
<evidence type="ECO:0000256" key="1">
    <source>
        <dbReference type="SAM" id="MobiDB-lite"/>
    </source>
</evidence>
<accession>A0ABS8VJ01</accession>
<organism evidence="2 3">
    <name type="scientific">Datura stramonium</name>
    <name type="common">Jimsonweed</name>
    <name type="synonym">Common thornapple</name>
    <dbReference type="NCBI Taxonomy" id="4076"/>
    <lineage>
        <taxon>Eukaryota</taxon>
        <taxon>Viridiplantae</taxon>
        <taxon>Streptophyta</taxon>
        <taxon>Embryophyta</taxon>
        <taxon>Tracheophyta</taxon>
        <taxon>Spermatophyta</taxon>
        <taxon>Magnoliopsida</taxon>
        <taxon>eudicotyledons</taxon>
        <taxon>Gunneridae</taxon>
        <taxon>Pentapetalae</taxon>
        <taxon>asterids</taxon>
        <taxon>lamiids</taxon>
        <taxon>Solanales</taxon>
        <taxon>Solanaceae</taxon>
        <taxon>Solanoideae</taxon>
        <taxon>Datureae</taxon>
        <taxon>Datura</taxon>
    </lineage>
</organism>
<keyword evidence="3" id="KW-1185">Reference proteome</keyword>
<comment type="caution">
    <text evidence="2">The sequence shown here is derived from an EMBL/GenBank/DDBJ whole genome shotgun (WGS) entry which is preliminary data.</text>
</comment>
<dbReference type="Proteomes" id="UP000823775">
    <property type="component" value="Unassembled WGS sequence"/>
</dbReference>
<evidence type="ECO:0000313" key="3">
    <source>
        <dbReference type="Proteomes" id="UP000823775"/>
    </source>
</evidence>
<proteinExistence type="predicted"/>
<feature type="region of interest" description="Disordered" evidence="1">
    <location>
        <begin position="47"/>
        <end position="68"/>
    </location>
</feature>
<protein>
    <submittedName>
        <fullName evidence="2">Uncharacterized protein</fullName>
    </submittedName>
</protein>